<evidence type="ECO:0000313" key="2">
    <source>
        <dbReference type="Proteomes" id="UP000265520"/>
    </source>
</evidence>
<reference evidence="1 2" key="1">
    <citation type="journal article" date="2018" name="Front. Plant Sci.">
        <title>Red Clover (Trifolium pratense) and Zigzag Clover (T. medium) - A Picture of Genomic Similarities and Differences.</title>
        <authorList>
            <person name="Dluhosova J."/>
            <person name="Istvanek J."/>
            <person name="Nedelnik J."/>
            <person name="Repkova J."/>
        </authorList>
    </citation>
    <scope>NUCLEOTIDE SEQUENCE [LARGE SCALE GENOMIC DNA]</scope>
    <source>
        <strain evidence="2">cv. 10/8</strain>
        <tissue evidence="1">Leaf</tissue>
    </source>
</reference>
<dbReference type="EMBL" id="LXQA011020654">
    <property type="protein sequence ID" value="MCI81506.1"/>
    <property type="molecule type" value="Genomic_DNA"/>
</dbReference>
<protein>
    <submittedName>
        <fullName evidence="1">Uncharacterized protein</fullName>
    </submittedName>
</protein>
<keyword evidence="2" id="KW-1185">Reference proteome</keyword>
<dbReference type="Proteomes" id="UP000265520">
    <property type="component" value="Unassembled WGS sequence"/>
</dbReference>
<dbReference type="AlphaFoldDB" id="A0A392UZR5"/>
<accession>A0A392UZR5</accession>
<proteinExistence type="predicted"/>
<organism evidence="1 2">
    <name type="scientific">Trifolium medium</name>
    <dbReference type="NCBI Taxonomy" id="97028"/>
    <lineage>
        <taxon>Eukaryota</taxon>
        <taxon>Viridiplantae</taxon>
        <taxon>Streptophyta</taxon>
        <taxon>Embryophyta</taxon>
        <taxon>Tracheophyta</taxon>
        <taxon>Spermatophyta</taxon>
        <taxon>Magnoliopsida</taxon>
        <taxon>eudicotyledons</taxon>
        <taxon>Gunneridae</taxon>
        <taxon>Pentapetalae</taxon>
        <taxon>rosids</taxon>
        <taxon>fabids</taxon>
        <taxon>Fabales</taxon>
        <taxon>Fabaceae</taxon>
        <taxon>Papilionoideae</taxon>
        <taxon>50 kb inversion clade</taxon>
        <taxon>NPAAA clade</taxon>
        <taxon>Hologalegina</taxon>
        <taxon>IRL clade</taxon>
        <taxon>Trifolieae</taxon>
        <taxon>Trifolium</taxon>
    </lineage>
</organism>
<name>A0A392UZR5_9FABA</name>
<feature type="non-terminal residue" evidence="1">
    <location>
        <position position="1"/>
    </location>
</feature>
<evidence type="ECO:0000313" key="1">
    <source>
        <dbReference type="EMBL" id="MCI81506.1"/>
    </source>
</evidence>
<comment type="caution">
    <text evidence="1">The sequence shown here is derived from an EMBL/GenBank/DDBJ whole genome shotgun (WGS) entry which is preliminary data.</text>
</comment>
<sequence>FARGAFSALSFTREVLGGRAWALSATAV</sequence>